<dbReference type="GO" id="GO:0000287">
    <property type="term" value="F:magnesium ion binding"/>
    <property type="evidence" value="ECO:0007669"/>
    <property type="project" value="InterPro"/>
</dbReference>
<dbReference type="SUPFAM" id="SSF103084">
    <property type="entry name" value="Holliday junction resolvase RusA"/>
    <property type="match status" value="1"/>
</dbReference>
<dbReference type="Gene3D" id="3.30.1330.70">
    <property type="entry name" value="Holliday junction resolvase RusA"/>
    <property type="match status" value="1"/>
</dbReference>
<accession>A0A0F9FBR9</accession>
<name>A0A0F9FBR9_9ZZZZ</name>
<reference evidence="1" key="1">
    <citation type="journal article" date="2015" name="Nature">
        <title>Complex archaea that bridge the gap between prokaryotes and eukaryotes.</title>
        <authorList>
            <person name="Spang A."/>
            <person name="Saw J.H."/>
            <person name="Jorgensen S.L."/>
            <person name="Zaremba-Niedzwiedzka K."/>
            <person name="Martijn J."/>
            <person name="Lind A.E."/>
            <person name="van Eijk R."/>
            <person name="Schleper C."/>
            <person name="Guy L."/>
            <person name="Ettema T.J."/>
        </authorList>
    </citation>
    <scope>NUCLEOTIDE SEQUENCE</scope>
</reference>
<dbReference type="InterPro" id="IPR008822">
    <property type="entry name" value="Endonuclease_RusA-like"/>
</dbReference>
<gene>
    <name evidence="1" type="ORF">LCGC14_2262120</name>
</gene>
<sequence>MANRPKQPVEGLVIISLAFWMMVPKGYSNVFKATVIVWDNTVNDDRPLHKSFMKTLAHLKRPDVDNLIKFVLDALKGTYWKDDTQVQIRCAFKVYSHSPRTELEIYLEKG</sequence>
<organism evidence="1">
    <name type="scientific">marine sediment metagenome</name>
    <dbReference type="NCBI Taxonomy" id="412755"/>
    <lineage>
        <taxon>unclassified sequences</taxon>
        <taxon>metagenomes</taxon>
        <taxon>ecological metagenomes</taxon>
    </lineage>
</organism>
<comment type="caution">
    <text evidence="1">The sequence shown here is derived from an EMBL/GenBank/DDBJ whole genome shotgun (WGS) entry which is preliminary data.</text>
</comment>
<protein>
    <submittedName>
        <fullName evidence="1">Uncharacterized protein</fullName>
    </submittedName>
</protein>
<feature type="non-terminal residue" evidence="1">
    <location>
        <position position="110"/>
    </location>
</feature>
<dbReference type="AlphaFoldDB" id="A0A0F9FBR9"/>
<evidence type="ECO:0000313" key="1">
    <source>
        <dbReference type="EMBL" id="KKL54765.1"/>
    </source>
</evidence>
<proteinExistence type="predicted"/>
<dbReference type="InterPro" id="IPR036614">
    <property type="entry name" value="RusA-like_sf"/>
</dbReference>
<dbReference type="EMBL" id="LAZR01031086">
    <property type="protein sequence ID" value="KKL54765.1"/>
    <property type="molecule type" value="Genomic_DNA"/>
</dbReference>
<dbReference type="GO" id="GO:0006281">
    <property type="term" value="P:DNA repair"/>
    <property type="evidence" value="ECO:0007669"/>
    <property type="project" value="InterPro"/>
</dbReference>
<dbReference type="Pfam" id="PF05866">
    <property type="entry name" value="RusA"/>
    <property type="match status" value="1"/>
</dbReference>
<dbReference type="GO" id="GO:0006310">
    <property type="term" value="P:DNA recombination"/>
    <property type="evidence" value="ECO:0007669"/>
    <property type="project" value="InterPro"/>
</dbReference>